<dbReference type="EMBL" id="LT629772">
    <property type="protein sequence ID" value="SDR93182.1"/>
    <property type="molecule type" value="Genomic_DNA"/>
</dbReference>
<dbReference type="InterPro" id="IPR036388">
    <property type="entry name" value="WH-like_DNA-bd_sf"/>
</dbReference>
<evidence type="ECO:0000256" key="3">
    <source>
        <dbReference type="ARBA" id="ARBA00023015"/>
    </source>
</evidence>
<dbReference type="PIRSF" id="PIRSF036625">
    <property type="entry name" value="GAF_ANTAR"/>
    <property type="match status" value="1"/>
</dbReference>
<evidence type="ECO:0000256" key="1">
    <source>
        <dbReference type="ARBA" id="ARBA00022679"/>
    </source>
</evidence>
<dbReference type="SUPFAM" id="SSF52172">
    <property type="entry name" value="CheY-like"/>
    <property type="match status" value="1"/>
</dbReference>
<dbReference type="GO" id="GO:0016301">
    <property type="term" value="F:kinase activity"/>
    <property type="evidence" value="ECO:0007669"/>
    <property type="project" value="UniProtKB-KW"/>
</dbReference>
<accession>A0A1H1N2J1</accession>
<dbReference type="InterPro" id="IPR012074">
    <property type="entry name" value="GAF_ANTAR"/>
</dbReference>
<keyword evidence="1" id="KW-0808">Transferase</keyword>
<dbReference type="InterPro" id="IPR029016">
    <property type="entry name" value="GAF-like_dom_sf"/>
</dbReference>
<keyword evidence="2" id="KW-0418">Kinase</keyword>
<dbReference type="Pfam" id="PF03861">
    <property type="entry name" value="ANTAR"/>
    <property type="match status" value="1"/>
</dbReference>
<reference evidence="6 7" key="1">
    <citation type="submission" date="2016-10" db="EMBL/GenBank/DDBJ databases">
        <authorList>
            <person name="de Groot N.N."/>
        </authorList>
    </citation>
    <scope>NUCLEOTIDE SEQUENCE [LARGE SCALE GENOMIC DNA]</scope>
    <source>
        <strain evidence="6 7">DSM 21800</strain>
    </source>
</reference>
<dbReference type="RefSeq" id="WP_091518921.1">
    <property type="nucleotide sequence ID" value="NZ_LT629772.1"/>
</dbReference>
<feature type="domain" description="ANTAR" evidence="5">
    <location>
        <begin position="165"/>
        <end position="226"/>
    </location>
</feature>
<protein>
    <submittedName>
        <fullName evidence="6">GAF domain-containing protein</fullName>
    </submittedName>
</protein>
<keyword evidence="4" id="KW-0804">Transcription</keyword>
<dbReference type="Gene3D" id="1.10.10.10">
    <property type="entry name" value="Winged helix-like DNA-binding domain superfamily/Winged helix DNA-binding domain"/>
    <property type="match status" value="1"/>
</dbReference>
<dbReference type="PROSITE" id="PS50921">
    <property type="entry name" value="ANTAR"/>
    <property type="match status" value="1"/>
</dbReference>
<dbReference type="Proteomes" id="UP000199103">
    <property type="component" value="Chromosome I"/>
</dbReference>
<dbReference type="SUPFAM" id="SSF55781">
    <property type="entry name" value="GAF domain-like"/>
    <property type="match status" value="1"/>
</dbReference>
<dbReference type="SMART" id="SM01012">
    <property type="entry name" value="ANTAR"/>
    <property type="match status" value="1"/>
</dbReference>
<dbReference type="AlphaFoldDB" id="A0A1H1N2J1"/>
<evidence type="ECO:0000259" key="5">
    <source>
        <dbReference type="PROSITE" id="PS50921"/>
    </source>
</evidence>
<organism evidence="6 7">
    <name type="scientific">Microlunatus soli</name>
    <dbReference type="NCBI Taxonomy" id="630515"/>
    <lineage>
        <taxon>Bacteria</taxon>
        <taxon>Bacillati</taxon>
        <taxon>Actinomycetota</taxon>
        <taxon>Actinomycetes</taxon>
        <taxon>Propionibacteriales</taxon>
        <taxon>Propionibacteriaceae</taxon>
        <taxon>Microlunatus</taxon>
    </lineage>
</organism>
<dbReference type="Gene3D" id="3.30.450.40">
    <property type="match status" value="1"/>
</dbReference>
<proteinExistence type="predicted"/>
<evidence type="ECO:0000313" key="7">
    <source>
        <dbReference type="Proteomes" id="UP000199103"/>
    </source>
</evidence>
<keyword evidence="3" id="KW-0805">Transcription regulation</keyword>
<evidence type="ECO:0000256" key="2">
    <source>
        <dbReference type="ARBA" id="ARBA00022777"/>
    </source>
</evidence>
<dbReference type="OrthoDB" id="3688893at2"/>
<name>A0A1H1N2J1_9ACTN</name>
<sequence length="255" mass="28411">MLGEDNPELKYATEFARLAEQLHQEPREQPTLERIAGLAVETIDACDYCGISLRDRDGRITTPASTSPISSRADALQYELAEGPCVDAIWQADTYLIDSLRTESRWPRWTPRAAELGIGSILSVRLSGPNEQAVAALNLYSVEAHVFDHTDVAIASIYARHASRALADARTREGLETALESRQMIGVAQGILVQRFGLNLDQSFELLRRYSRDYNIKLRVLAENLVRNKGIRDDLDVADAVARSFDLAVDQPRES</sequence>
<gene>
    <name evidence="6" type="ORF">SAMN04489812_0353</name>
</gene>
<dbReference type="GO" id="GO:0003723">
    <property type="term" value="F:RNA binding"/>
    <property type="evidence" value="ECO:0007669"/>
    <property type="project" value="InterPro"/>
</dbReference>
<evidence type="ECO:0000256" key="4">
    <source>
        <dbReference type="ARBA" id="ARBA00023163"/>
    </source>
</evidence>
<dbReference type="SMART" id="SM00065">
    <property type="entry name" value="GAF"/>
    <property type="match status" value="1"/>
</dbReference>
<dbReference type="InterPro" id="IPR005561">
    <property type="entry name" value="ANTAR"/>
</dbReference>
<dbReference type="InterPro" id="IPR003018">
    <property type="entry name" value="GAF"/>
</dbReference>
<dbReference type="STRING" id="630515.SAMN04489812_0353"/>
<evidence type="ECO:0000313" key="6">
    <source>
        <dbReference type="EMBL" id="SDR93182.1"/>
    </source>
</evidence>
<dbReference type="InterPro" id="IPR011006">
    <property type="entry name" value="CheY-like_superfamily"/>
</dbReference>
<keyword evidence="7" id="KW-1185">Reference proteome</keyword>
<dbReference type="Pfam" id="PF13185">
    <property type="entry name" value="GAF_2"/>
    <property type="match status" value="1"/>
</dbReference>